<dbReference type="PANTHER" id="PTHR11533:SF156">
    <property type="entry name" value="ENDOPLASMIC RETICULUM AMINOPEPTIDASE 1"/>
    <property type="match status" value="1"/>
</dbReference>
<protein>
    <submittedName>
        <fullName evidence="10">Endoplasmic reticulum aminopeptidase 1</fullName>
    </submittedName>
</protein>
<evidence type="ECO:0000256" key="7">
    <source>
        <dbReference type="ARBA" id="ARBA00023049"/>
    </source>
</evidence>
<keyword evidence="7" id="KW-0482">Metalloprotease</keyword>
<feature type="domain" description="ERAP1-like C-terminal" evidence="9">
    <location>
        <begin position="458"/>
        <end position="591"/>
    </location>
</feature>
<dbReference type="InterPro" id="IPR024571">
    <property type="entry name" value="ERAP1-like_C_dom"/>
</dbReference>
<dbReference type="Ensembl" id="ENSACCT00020017858.1">
    <property type="protein sequence ID" value="ENSACCP00020017114.1"/>
    <property type="gene ID" value="ENSACCG00020011699.1"/>
</dbReference>
<dbReference type="PANTHER" id="PTHR11533">
    <property type="entry name" value="PROTEASE M1 ZINC METALLOPROTEASE"/>
    <property type="match status" value="1"/>
</dbReference>
<dbReference type="PRINTS" id="PR00756">
    <property type="entry name" value="ALADIPTASE"/>
</dbReference>
<reference evidence="10" key="2">
    <citation type="submission" date="2025-09" db="UniProtKB">
        <authorList>
            <consortium name="Ensembl"/>
        </authorList>
    </citation>
    <scope>IDENTIFICATION</scope>
</reference>
<dbReference type="Gene3D" id="1.10.390.10">
    <property type="entry name" value="Neutral Protease Domain 2"/>
    <property type="match status" value="1"/>
</dbReference>
<evidence type="ECO:0000259" key="8">
    <source>
        <dbReference type="Pfam" id="PF01433"/>
    </source>
</evidence>
<evidence type="ECO:0000256" key="2">
    <source>
        <dbReference type="ARBA" id="ARBA00010136"/>
    </source>
</evidence>
<proteinExistence type="inferred from homology"/>
<keyword evidence="11" id="KW-1185">Reference proteome</keyword>
<evidence type="ECO:0000256" key="1">
    <source>
        <dbReference type="ARBA" id="ARBA00001947"/>
    </source>
</evidence>
<dbReference type="Gene3D" id="2.60.40.1910">
    <property type="match status" value="1"/>
</dbReference>
<keyword evidence="3" id="KW-0645">Protease</keyword>
<evidence type="ECO:0000313" key="10">
    <source>
        <dbReference type="Ensembl" id="ENSACCP00020017114.1"/>
    </source>
</evidence>
<dbReference type="GO" id="GO:0043171">
    <property type="term" value="P:peptide catabolic process"/>
    <property type="evidence" value="ECO:0007669"/>
    <property type="project" value="TreeGrafter"/>
</dbReference>
<dbReference type="GO" id="GO:0008270">
    <property type="term" value="F:zinc ion binding"/>
    <property type="evidence" value="ECO:0007669"/>
    <property type="project" value="InterPro"/>
</dbReference>
<dbReference type="SUPFAM" id="SSF55486">
    <property type="entry name" value="Metalloproteases ('zincins'), catalytic domain"/>
    <property type="match status" value="1"/>
</dbReference>
<keyword evidence="5" id="KW-0378">Hydrolase</keyword>
<dbReference type="InterPro" id="IPR050344">
    <property type="entry name" value="Peptidase_M1_aminopeptidases"/>
</dbReference>
<evidence type="ECO:0000256" key="5">
    <source>
        <dbReference type="ARBA" id="ARBA00022801"/>
    </source>
</evidence>
<evidence type="ECO:0000256" key="4">
    <source>
        <dbReference type="ARBA" id="ARBA00022723"/>
    </source>
</evidence>
<dbReference type="GO" id="GO:0016020">
    <property type="term" value="C:membrane"/>
    <property type="evidence" value="ECO:0007669"/>
    <property type="project" value="TreeGrafter"/>
</dbReference>
<dbReference type="AlphaFoldDB" id="A0A663EYL7"/>
<dbReference type="InterPro" id="IPR001930">
    <property type="entry name" value="Peptidase_M1"/>
</dbReference>
<accession>A0A663EYL7</accession>
<dbReference type="GO" id="GO:0005615">
    <property type="term" value="C:extracellular space"/>
    <property type="evidence" value="ECO:0007669"/>
    <property type="project" value="TreeGrafter"/>
</dbReference>
<dbReference type="GeneTree" id="ENSGT00940000159086"/>
<feature type="domain" description="Peptidase M1 membrane alanine aminopeptidase" evidence="8">
    <location>
        <begin position="73"/>
        <end position="253"/>
    </location>
</feature>
<dbReference type="Proteomes" id="UP000472275">
    <property type="component" value="Chromosome Z"/>
</dbReference>
<dbReference type="GO" id="GO:0005737">
    <property type="term" value="C:cytoplasm"/>
    <property type="evidence" value="ECO:0007669"/>
    <property type="project" value="TreeGrafter"/>
</dbReference>
<keyword evidence="4" id="KW-0479">Metal-binding</keyword>
<organism evidence="10 11">
    <name type="scientific">Aquila chrysaetos chrysaetos</name>
    <dbReference type="NCBI Taxonomy" id="223781"/>
    <lineage>
        <taxon>Eukaryota</taxon>
        <taxon>Metazoa</taxon>
        <taxon>Chordata</taxon>
        <taxon>Craniata</taxon>
        <taxon>Vertebrata</taxon>
        <taxon>Euteleostomi</taxon>
        <taxon>Archelosauria</taxon>
        <taxon>Archosauria</taxon>
        <taxon>Dinosauria</taxon>
        <taxon>Saurischia</taxon>
        <taxon>Theropoda</taxon>
        <taxon>Coelurosauria</taxon>
        <taxon>Aves</taxon>
        <taxon>Neognathae</taxon>
        <taxon>Neoaves</taxon>
        <taxon>Telluraves</taxon>
        <taxon>Accipitrimorphae</taxon>
        <taxon>Accipitriformes</taxon>
        <taxon>Accipitridae</taxon>
        <taxon>Accipitrinae</taxon>
        <taxon>Aquila</taxon>
    </lineage>
</organism>
<evidence type="ECO:0000256" key="6">
    <source>
        <dbReference type="ARBA" id="ARBA00022833"/>
    </source>
</evidence>
<dbReference type="GO" id="GO:0042277">
    <property type="term" value="F:peptide binding"/>
    <property type="evidence" value="ECO:0007669"/>
    <property type="project" value="TreeGrafter"/>
</dbReference>
<dbReference type="GO" id="GO:0006508">
    <property type="term" value="P:proteolysis"/>
    <property type="evidence" value="ECO:0007669"/>
    <property type="project" value="UniProtKB-KW"/>
</dbReference>
<evidence type="ECO:0000256" key="3">
    <source>
        <dbReference type="ARBA" id="ARBA00022670"/>
    </source>
</evidence>
<dbReference type="InterPro" id="IPR027268">
    <property type="entry name" value="Peptidase_M4/M1_CTD_sf"/>
</dbReference>
<sequence>MCFCYLVVSLKYNSVNIMPWLVKDHFDTTVKMTTYLVAFIISDFKSISKITGHGAKVTVSHFVRAFLCLSLCEYIMVYFSVKSLDLSAIPDFQSGAMENWGWPTYQESVLFYNSEKSSASSKLWISSMVIAHELQWFGNLVTMEWWNDLWLNVGFAKFMEFMSVTQLFLELQNDRMESQNDYFLRRCFYAMAVDALNSSQPLSTRVEGPAQILEMFDNVSYEKGSCILNMLRDYLTADVFKAGLLQYLQKYKFLHTHFCFTVSVLPSSTSYMSSFSLATKNKHWTKGETLDVRATMGTWTRQKGFPLLTVTVRGKNVHLQQENFCEVLPLNKALLFCSRYLWHIPLNYITSKSDTVQRFLMTTKMLLSFRKRWSGLNSGWTQMGMVHYEDDGWDHLINLLKENYTVISSKDRAISKTFDLTLYLKHERQIVPVLQGMNELIAIYRLMERRDMDGTEKHLFKYLIDKQYQPCVDKAKGYFTEWQKSNGTLSLPADVKTTVYAVGAQTSEGRDFLLSRYRMNSFSGERENMKLALNLSRSKDKLQWLMDQGLHGDIIRTQDLPFIVVFVAKTSSGYHLPWTFLKENWEKVVEK</sequence>
<keyword evidence="6" id="KW-0862">Zinc</keyword>
<dbReference type="Pfam" id="PF11838">
    <property type="entry name" value="ERAP1_C"/>
    <property type="match status" value="1"/>
</dbReference>
<dbReference type="InterPro" id="IPR014782">
    <property type="entry name" value="Peptidase_M1_dom"/>
</dbReference>
<name>A0A663EYL7_AQUCH</name>
<comment type="cofactor">
    <cofactor evidence="1">
        <name>Zn(2+)</name>
        <dbReference type="ChEBI" id="CHEBI:29105"/>
    </cofactor>
</comment>
<evidence type="ECO:0000259" key="9">
    <source>
        <dbReference type="Pfam" id="PF11838"/>
    </source>
</evidence>
<reference evidence="10" key="1">
    <citation type="submission" date="2025-08" db="UniProtKB">
        <authorList>
            <consortium name="Ensembl"/>
        </authorList>
    </citation>
    <scope>IDENTIFICATION</scope>
</reference>
<dbReference type="GO" id="GO:0070006">
    <property type="term" value="F:metalloaminopeptidase activity"/>
    <property type="evidence" value="ECO:0007669"/>
    <property type="project" value="TreeGrafter"/>
</dbReference>
<dbReference type="Pfam" id="PF01433">
    <property type="entry name" value="Peptidase_M1"/>
    <property type="match status" value="1"/>
</dbReference>
<comment type="similarity">
    <text evidence="2">Belongs to the peptidase M1 family.</text>
</comment>
<evidence type="ECO:0000313" key="11">
    <source>
        <dbReference type="Proteomes" id="UP000472275"/>
    </source>
</evidence>
<dbReference type="Gene3D" id="1.25.50.20">
    <property type="match status" value="1"/>
</dbReference>